<dbReference type="OrthoDB" id="726732at2759"/>
<dbReference type="Pfam" id="PF03662">
    <property type="entry name" value="Glyco_hydro_79n"/>
    <property type="match status" value="1"/>
</dbReference>
<organism evidence="1 2">
    <name type="scientific">Hibiscus trionum</name>
    <name type="common">Flower of an hour</name>
    <dbReference type="NCBI Taxonomy" id="183268"/>
    <lineage>
        <taxon>Eukaryota</taxon>
        <taxon>Viridiplantae</taxon>
        <taxon>Streptophyta</taxon>
        <taxon>Embryophyta</taxon>
        <taxon>Tracheophyta</taxon>
        <taxon>Spermatophyta</taxon>
        <taxon>Magnoliopsida</taxon>
        <taxon>eudicotyledons</taxon>
        <taxon>Gunneridae</taxon>
        <taxon>Pentapetalae</taxon>
        <taxon>rosids</taxon>
        <taxon>malvids</taxon>
        <taxon>Malvales</taxon>
        <taxon>Malvaceae</taxon>
        <taxon>Malvoideae</taxon>
        <taxon>Hibiscus</taxon>
    </lineage>
</organism>
<dbReference type="Proteomes" id="UP001165190">
    <property type="component" value="Unassembled WGS sequence"/>
</dbReference>
<reference evidence="1" key="1">
    <citation type="submission" date="2023-05" db="EMBL/GenBank/DDBJ databases">
        <title>Genome and transcriptome analyses reveal genes involved in the formation of fine ridges on petal epidermal cells in Hibiscus trionum.</title>
        <authorList>
            <person name="Koshimizu S."/>
            <person name="Masuda S."/>
            <person name="Ishii T."/>
            <person name="Shirasu K."/>
            <person name="Hoshino A."/>
            <person name="Arita M."/>
        </authorList>
    </citation>
    <scope>NUCLEOTIDE SEQUENCE</scope>
    <source>
        <strain evidence="1">Hamamatsu line</strain>
    </source>
</reference>
<gene>
    <name evidence="1" type="ORF">HRI_002517600</name>
</gene>
<name>A0A9W7I3T9_HIBTR</name>
<sequence>MGPTQHFFFKTGAMVVFGLNERTVLPSPRSLAMPNRSYGTPMDYAYTIHGWELGNKPCGSGNGAKIAAEQYA</sequence>
<evidence type="ECO:0000313" key="1">
    <source>
        <dbReference type="EMBL" id="GMI88483.1"/>
    </source>
</evidence>
<protein>
    <submittedName>
        <fullName evidence="1">Glucuronidase 3</fullName>
    </submittedName>
</protein>
<dbReference type="InterPro" id="IPR005199">
    <property type="entry name" value="Glyco_hydro_79"/>
</dbReference>
<dbReference type="GO" id="GO:0016798">
    <property type="term" value="F:hydrolase activity, acting on glycosyl bonds"/>
    <property type="evidence" value="ECO:0007669"/>
    <property type="project" value="InterPro"/>
</dbReference>
<dbReference type="GO" id="GO:0016020">
    <property type="term" value="C:membrane"/>
    <property type="evidence" value="ECO:0007669"/>
    <property type="project" value="InterPro"/>
</dbReference>
<evidence type="ECO:0000313" key="2">
    <source>
        <dbReference type="Proteomes" id="UP001165190"/>
    </source>
</evidence>
<proteinExistence type="predicted"/>
<dbReference type="AlphaFoldDB" id="A0A9W7I3T9"/>
<keyword evidence="2" id="KW-1185">Reference proteome</keyword>
<dbReference type="EMBL" id="BSYR01000022">
    <property type="protein sequence ID" value="GMI88483.1"/>
    <property type="molecule type" value="Genomic_DNA"/>
</dbReference>
<accession>A0A9W7I3T9</accession>
<comment type="caution">
    <text evidence="1">The sequence shown here is derived from an EMBL/GenBank/DDBJ whole genome shotgun (WGS) entry which is preliminary data.</text>
</comment>